<sequence>TLLLSTTTSPKDNQSSGVSNDENDNQSTAKIRLKKPLLKFIQRVRHSSSSSLTNLNISPLLSRKSNRVSSIKNDCNNAELSKITVQDSFIESQENVTLKISPTNSVRKFLDLNDHYKLTCEHVERCKQRVQELNLCTQKLIQIYKQKIDENQANIDFYWNLLKQTILAQIKHHNLIILINQTLSETSVDLMDTYYLTSQLFEREEKTALKSIRKELEQGLELYIEELSRIETQVKTEREYFLKWKNSNIIELEQIKEQWSTLVDVTYPKLIEKISTDFIQIKPANKIIATMLKHIKQRIQQKIQQLQEETFSSNLEC</sequence>
<gene>
    <name evidence="2" type="ORF">OVA965_LOCUS39126</name>
    <name evidence="3" type="ORF">TMI583_LOCUS40396</name>
</gene>
<accession>A0A8S2FSB2</accession>
<dbReference type="AlphaFoldDB" id="A0A8S2FSB2"/>
<protein>
    <submittedName>
        <fullName evidence="2">Uncharacterized protein</fullName>
    </submittedName>
</protein>
<dbReference type="EMBL" id="CAJOBA010062351">
    <property type="protein sequence ID" value="CAF4337494.1"/>
    <property type="molecule type" value="Genomic_DNA"/>
</dbReference>
<feature type="region of interest" description="Disordered" evidence="1">
    <location>
        <begin position="1"/>
        <end position="29"/>
    </location>
</feature>
<dbReference type="Proteomes" id="UP000677228">
    <property type="component" value="Unassembled WGS sequence"/>
</dbReference>
<name>A0A8S2FSB2_9BILA</name>
<proteinExistence type="predicted"/>
<evidence type="ECO:0000313" key="3">
    <source>
        <dbReference type="EMBL" id="CAF4337494.1"/>
    </source>
</evidence>
<reference evidence="2" key="1">
    <citation type="submission" date="2021-02" db="EMBL/GenBank/DDBJ databases">
        <authorList>
            <person name="Nowell W R."/>
        </authorList>
    </citation>
    <scope>NUCLEOTIDE SEQUENCE</scope>
</reference>
<organism evidence="2 4">
    <name type="scientific">Didymodactylos carnosus</name>
    <dbReference type="NCBI Taxonomy" id="1234261"/>
    <lineage>
        <taxon>Eukaryota</taxon>
        <taxon>Metazoa</taxon>
        <taxon>Spiralia</taxon>
        <taxon>Gnathifera</taxon>
        <taxon>Rotifera</taxon>
        <taxon>Eurotatoria</taxon>
        <taxon>Bdelloidea</taxon>
        <taxon>Philodinida</taxon>
        <taxon>Philodinidae</taxon>
        <taxon>Didymodactylos</taxon>
    </lineage>
</organism>
<dbReference type="EMBL" id="CAJNOK010039920">
    <property type="protein sequence ID" value="CAF1547945.1"/>
    <property type="molecule type" value="Genomic_DNA"/>
</dbReference>
<evidence type="ECO:0000313" key="4">
    <source>
        <dbReference type="Proteomes" id="UP000677228"/>
    </source>
</evidence>
<evidence type="ECO:0000256" key="1">
    <source>
        <dbReference type="SAM" id="MobiDB-lite"/>
    </source>
</evidence>
<dbReference type="Proteomes" id="UP000682733">
    <property type="component" value="Unassembled WGS sequence"/>
</dbReference>
<evidence type="ECO:0000313" key="2">
    <source>
        <dbReference type="EMBL" id="CAF1547945.1"/>
    </source>
</evidence>
<feature type="non-terminal residue" evidence="2">
    <location>
        <position position="1"/>
    </location>
</feature>
<comment type="caution">
    <text evidence="2">The sequence shown here is derived from an EMBL/GenBank/DDBJ whole genome shotgun (WGS) entry which is preliminary data.</text>
</comment>